<dbReference type="PANTHER" id="PTHR45661">
    <property type="entry name" value="SURFACE ANTIGEN"/>
    <property type="match status" value="1"/>
</dbReference>
<dbReference type="RefSeq" id="XP_068369642.1">
    <property type="nucleotide sequence ID" value="XM_068513974.1"/>
</dbReference>
<dbReference type="PANTHER" id="PTHR45661:SF3">
    <property type="entry name" value="IG-LIKE DOMAIN-CONTAINING PROTEIN"/>
    <property type="match status" value="1"/>
</dbReference>
<dbReference type="InterPro" id="IPR026906">
    <property type="entry name" value="LRR_5"/>
</dbReference>
<dbReference type="AlphaFoldDB" id="A0A1J4KZC2"/>
<dbReference type="SUPFAM" id="SSF52058">
    <property type="entry name" value="L domain-like"/>
    <property type="match status" value="3"/>
</dbReference>
<gene>
    <name evidence="2" type="ORF">TRFO_41777</name>
</gene>
<reference evidence="2" key="1">
    <citation type="submission" date="2016-10" db="EMBL/GenBank/DDBJ databases">
        <authorList>
            <person name="Benchimol M."/>
            <person name="Almeida L.G."/>
            <person name="Vasconcelos A.T."/>
            <person name="Perreira-Neves A."/>
            <person name="Rosa I.A."/>
            <person name="Tasca T."/>
            <person name="Bogo M.R."/>
            <person name="de Souza W."/>
        </authorList>
    </citation>
    <scope>NUCLEOTIDE SEQUENCE [LARGE SCALE GENOMIC DNA]</scope>
    <source>
        <strain evidence="2">K</strain>
    </source>
</reference>
<proteinExistence type="predicted"/>
<organism evidence="2 3">
    <name type="scientific">Tritrichomonas foetus</name>
    <dbReference type="NCBI Taxonomy" id="1144522"/>
    <lineage>
        <taxon>Eukaryota</taxon>
        <taxon>Metamonada</taxon>
        <taxon>Parabasalia</taxon>
        <taxon>Tritrichomonadida</taxon>
        <taxon>Tritrichomonadidae</taxon>
        <taxon>Tritrichomonas</taxon>
    </lineage>
</organism>
<dbReference type="GeneID" id="94848678"/>
<dbReference type="EMBL" id="MLAK01000105">
    <property type="protein sequence ID" value="OHT16506.1"/>
    <property type="molecule type" value="Genomic_DNA"/>
</dbReference>
<evidence type="ECO:0000256" key="1">
    <source>
        <dbReference type="SAM" id="Phobius"/>
    </source>
</evidence>
<evidence type="ECO:0000313" key="3">
    <source>
        <dbReference type="Proteomes" id="UP000179807"/>
    </source>
</evidence>
<dbReference type="Pfam" id="PF13306">
    <property type="entry name" value="LRR_5"/>
    <property type="match status" value="4"/>
</dbReference>
<evidence type="ECO:0000313" key="2">
    <source>
        <dbReference type="EMBL" id="OHT16506.1"/>
    </source>
</evidence>
<keyword evidence="1" id="KW-1133">Transmembrane helix</keyword>
<feature type="transmembrane region" description="Helical" evidence="1">
    <location>
        <begin position="817"/>
        <end position="836"/>
    </location>
</feature>
<protein>
    <recommendedName>
        <fullName evidence="4">Surface antigen BspA-like</fullName>
    </recommendedName>
</protein>
<keyword evidence="1" id="KW-0472">Membrane</keyword>
<keyword evidence="3" id="KW-1185">Reference proteome</keyword>
<accession>A0A1J4KZC2</accession>
<dbReference type="InterPro" id="IPR053139">
    <property type="entry name" value="Surface_bspA-like"/>
</dbReference>
<dbReference type="Gene3D" id="3.80.10.10">
    <property type="entry name" value="Ribonuclease Inhibitor"/>
    <property type="match status" value="6"/>
</dbReference>
<dbReference type="VEuPathDB" id="TrichDB:TRFO_41777"/>
<dbReference type="Proteomes" id="UP000179807">
    <property type="component" value="Unassembled WGS sequence"/>
</dbReference>
<keyword evidence="1" id="KW-0812">Transmembrane</keyword>
<dbReference type="OrthoDB" id="10264456at2759"/>
<comment type="caution">
    <text evidence="2">The sequence shown here is derived from an EMBL/GenBank/DDBJ whole genome shotgun (WGS) entry which is preliminary data.</text>
</comment>
<dbReference type="InterPro" id="IPR032675">
    <property type="entry name" value="LRR_dom_sf"/>
</dbReference>
<sequence length="858" mass="95708">MLFFFFLFSNSQFKVQINDCEVTSDDSISQAVKNCGLSPTIVEKILILDGTLPKSELKNETTSLSKLYPNIAEFHVLDNSKIEDNVFPPETFKHSLSIKKVTISILEAVGRDAFYNCTHLKEFKCEALSKIGINAFRFCHNLTSLSFPHLIKIDNYGFMNCSNLQEILIPNVEFLGCNVFHRCFKLHSLNLPKCTFIGTECFRQSGIENITLNNNLTHLGIGAFYNCTSLKCDLTFPSLTKLMTDTFTDCHNLSFVSGPKIIEIGNNCFWNCTGLKTAIFPNVVTIKYQAFYNTIILSNIDLPLLENIESYGFWKSAIQNFSSNSLINLGQQAFRDCLNLTAVSIPQITMLGHQTFDNCHSLQKVDAHSATLVSDFGFRNCHQLNKLNLTSVTFVGDFSFTQTTLETINIPHLKVVGNYSFMNSNLKVFEFNELEFVGCYAFKNSKNLKKIYIPSSAHFNETALIGCTSLKNVTFLGIADINKCSNMFSSSKLSYFKTNTYYNNLNLNLQNDAIVIISKSNNYVSFGSEYHFQEGATRIDDGALSNYKSIQYLFIPNSVHTIGNHAFESMTSLIDISFSKQLNYVGSFAFKDCVSLCSIKLPKTVEKVGDGLFSGCLKLTSVDLLCLLSELKEHVFENCPSLKIVVVSSRLKNCFSTVPESTVVRISNPDGVCPQGSSLNVPSFVTEIYENAYSSCNNLKAVYIPLKVNKIGDKAFYGCSNAIEFQFEEPSNIKYIGNKAFSLCTSLENIKLPSNLIDVGFDVFYGDTALETVDVPLTLDIGKYYSNIFNGNNATIYVATKTPESTEMPSNLSTVEIVGITIGSISGVIIIVILILQKKKRDNNNQFHTLSQGEYTNS</sequence>
<name>A0A1J4KZC2_9EUKA</name>
<evidence type="ECO:0008006" key="4">
    <source>
        <dbReference type="Google" id="ProtNLM"/>
    </source>
</evidence>